<comment type="caution">
    <text evidence="2">The sequence shown here is derived from an EMBL/GenBank/DDBJ whole genome shotgun (WGS) entry which is preliminary data.</text>
</comment>
<name>A0A3E5HLP2_BIFPS</name>
<dbReference type="EMBL" id="QSDK01000001">
    <property type="protein sequence ID" value="RGY78085.1"/>
    <property type="molecule type" value="Genomic_DNA"/>
</dbReference>
<accession>A0A3E5HLP2</accession>
<evidence type="ECO:0000313" key="3">
    <source>
        <dbReference type="EMBL" id="RGY78085.1"/>
    </source>
</evidence>
<organism evidence="2 4">
    <name type="scientific">Bifidobacterium pseudocatenulatum</name>
    <dbReference type="NCBI Taxonomy" id="28026"/>
    <lineage>
        <taxon>Bacteria</taxon>
        <taxon>Bacillati</taxon>
        <taxon>Actinomycetota</taxon>
        <taxon>Actinomycetes</taxon>
        <taxon>Bifidobacteriales</taxon>
        <taxon>Bifidobacteriaceae</taxon>
        <taxon>Bifidobacterium</taxon>
    </lineage>
</organism>
<gene>
    <name evidence="3" type="ORF">DXA22_01310</name>
    <name evidence="2" type="ORF">DXA79_07165</name>
    <name evidence="1" type="ORF">KZP06_03265</name>
</gene>
<evidence type="ECO:0000313" key="4">
    <source>
        <dbReference type="Proteomes" id="UP000261031"/>
    </source>
</evidence>
<dbReference type="OrthoDB" id="3239503at2"/>
<dbReference type="Proteomes" id="UP000284163">
    <property type="component" value="Unassembled WGS sequence"/>
</dbReference>
<evidence type="ECO:0000313" key="1">
    <source>
        <dbReference type="EMBL" id="MCB4879754.1"/>
    </source>
</evidence>
<dbReference type="SUPFAM" id="SSF140453">
    <property type="entry name" value="EsxAB dimer-like"/>
    <property type="match status" value="1"/>
</dbReference>
<dbReference type="InterPro" id="IPR036689">
    <property type="entry name" value="ESAT-6-like_sf"/>
</dbReference>
<evidence type="ECO:0000313" key="2">
    <source>
        <dbReference type="EMBL" id="RGP02371.1"/>
    </source>
</evidence>
<reference evidence="1" key="2">
    <citation type="submission" date="2021-07" db="EMBL/GenBank/DDBJ databases">
        <title>Xylan utilisation by Bifidobacterium pseudocatenulatum.</title>
        <authorList>
            <person name="Watanabe Y."/>
        </authorList>
    </citation>
    <scope>NUCLEOTIDE SEQUENCE</scope>
    <source>
        <strain evidence="1">YIT12824</strain>
    </source>
</reference>
<dbReference type="Proteomes" id="UP001197735">
    <property type="component" value="Unassembled WGS sequence"/>
</dbReference>
<proteinExistence type="predicted"/>
<reference evidence="4 5" key="1">
    <citation type="submission" date="2018-08" db="EMBL/GenBank/DDBJ databases">
        <title>A genome reference for cultivated species of the human gut microbiota.</title>
        <authorList>
            <person name="Zou Y."/>
            <person name="Xue W."/>
            <person name="Luo G."/>
        </authorList>
    </citation>
    <scope>NUCLEOTIDE SEQUENCE [LARGE SCALE GENOMIC DNA]</scope>
    <source>
        <strain evidence="3 5">CF01-1</strain>
        <strain evidence="2 4">OF05-12</strain>
    </source>
</reference>
<evidence type="ECO:0000313" key="5">
    <source>
        <dbReference type="Proteomes" id="UP000284163"/>
    </source>
</evidence>
<dbReference type="Gene3D" id="1.10.287.1060">
    <property type="entry name" value="ESAT-6-like"/>
    <property type="match status" value="1"/>
</dbReference>
<dbReference type="AlphaFoldDB" id="A0A3E5HLP2"/>
<dbReference type="EMBL" id="QSWD01000004">
    <property type="protein sequence ID" value="RGP02371.1"/>
    <property type="molecule type" value="Genomic_DNA"/>
</dbReference>
<protein>
    <submittedName>
        <fullName evidence="2">Uncharacterized protein</fullName>
    </submittedName>
</protein>
<sequence>MCSNIAMNASITYPFIPGLGFNLINTLASTPGMPCHCRAGVRTTQLLVNAKLTSISKHLDDLDATLASSSLPDWTGTAAESYRARLDELRKQSLTLRDSINATLRLLWAVGAA</sequence>
<dbReference type="EMBL" id="JAHXEI010000001">
    <property type="protein sequence ID" value="MCB4879754.1"/>
    <property type="molecule type" value="Genomic_DNA"/>
</dbReference>
<dbReference type="Proteomes" id="UP000261031">
    <property type="component" value="Unassembled WGS sequence"/>
</dbReference>